<dbReference type="Pfam" id="PF07608">
    <property type="entry name" value="DUF1571"/>
    <property type="match status" value="1"/>
</dbReference>
<feature type="chain" id="PRO_5023091234" description="DUF1571 domain-containing protein" evidence="2">
    <location>
        <begin position="27"/>
        <end position="328"/>
    </location>
</feature>
<protein>
    <recommendedName>
        <fullName evidence="5">DUF1571 domain-containing protein</fullName>
    </recommendedName>
</protein>
<feature type="signal peptide" evidence="2">
    <location>
        <begin position="1"/>
        <end position="26"/>
    </location>
</feature>
<dbReference type="EMBL" id="SIHI01000001">
    <property type="protein sequence ID" value="TWT57461.1"/>
    <property type="molecule type" value="Genomic_DNA"/>
</dbReference>
<dbReference type="InterPro" id="IPR011465">
    <property type="entry name" value="DUF1571"/>
</dbReference>
<sequence length="328" mass="36695" precursor="true">MQSAPSQQTFRSKNLLAISVACLAVAAAHIQSDPVAIGGSPNEGKRTSGPPVLNLPPSPSLPERIEEESDTESAETNQQEVRKEDPNVLRGIWALKVTSAILKKGIESFESVPDYTASFYKQERMNGVLGDGQTIELKMKHEPFSVYMKWESGDSRGQQLIYVDGQNDDKLLVQPGGIKGRLTGVMKLDPTGTMAMSQSRHPVTKAGLIGLAHSILEYQSKDVERASGFVCELRDDQEFEGRPCYLYICEYDSPEINPLYRKSVIYVDQELSMPVCVKNFTWGKDVNPETIDEETLLEFYAYTDLQIQQKLGVADFDAKNRSYRMRVR</sequence>
<feature type="region of interest" description="Disordered" evidence="1">
    <location>
        <begin position="34"/>
        <end position="83"/>
    </location>
</feature>
<accession>A0A5C5X554</accession>
<evidence type="ECO:0000256" key="1">
    <source>
        <dbReference type="SAM" id="MobiDB-lite"/>
    </source>
</evidence>
<evidence type="ECO:0000256" key="2">
    <source>
        <dbReference type="SAM" id="SignalP"/>
    </source>
</evidence>
<organism evidence="3 4">
    <name type="scientific">Thalassoglobus neptunius</name>
    <dbReference type="NCBI Taxonomy" id="1938619"/>
    <lineage>
        <taxon>Bacteria</taxon>
        <taxon>Pseudomonadati</taxon>
        <taxon>Planctomycetota</taxon>
        <taxon>Planctomycetia</taxon>
        <taxon>Planctomycetales</taxon>
        <taxon>Planctomycetaceae</taxon>
        <taxon>Thalassoglobus</taxon>
    </lineage>
</organism>
<evidence type="ECO:0000313" key="3">
    <source>
        <dbReference type="EMBL" id="TWT57461.1"/>
    </source>
</evidence>
<name>A0A5C5X554_9PLAN</name>
<dbReference type="AlphaFoldDB" id="A0A5C5X554"/>
<keyword evidence="4" id="KW-1185">Reference proteome</keyword>
<reference evidence="3 4" key="1">
    <citation type="submission" date="2019-02" db="EMBL/GenBank/DDBJ databases">
        <title>Deep-cultivation of Planctomycetes and their phenomic and genomic characterization uncovers novel biology.</title>
        <authorList>
            <person name="Wiegand S."/>
            <person name="Jogler M."/>
            <person name="Boedeker C."/>
            <person name="Pinto D."/>
            <person name="Vollmers J."/>
            <person name="Rivas-Marin E."/>
            <person name="Kohn T."/>
            <person name="Peeters S.H."/>
            <person name="Heuer A."/>
            <person name="Rast P."/>
            <person name="Oberbeckmann S."/>
            <person name="Bunk B."/>
            <person name="Jeske O."/>
            <person name="Meyerdierks A."/>
            <person name="Storesund J.E."/>
            <person name="Kallscheuer N."/>
            <person name="Luecker S."/>
            <person name="Lage O.M."/>
            <person name="Pohl T."/>
            <person name="Merkel B.J."/>
            <person name="Hornburger P."/>
            <person name="Mueller R.-W."/>
            <person name="Bruemmer F."/>
            <person name="Labrenz M."/>
            <person name="Spormann A.M."/>
            <person name="Op Den Camp H."/>
            <person name="Overmann J."/>
            <person name="Amann R."/>
            <person name="Jetten M.S.M."/>
            <person name="Mascher T."/>
            <person name="Medema M.H."/>
            <person name="Devos D.P."/>
            <person name="Kaster A.-K."/>
            <person name="Ovreas L."/>
            <person name="Rohde M."/>
            <person name="Galperin M.Y."/>
            <person name="Jogler C."/>
        </authorList>
    </citation>
    <scope>NUCLEOTIDE SEQUENCE [LARGE SCALE GENOMIC DNA]</scope>
    <source>
        <strain evidence="3 4">KOR42</strain>
    </source>
</reference>
<gene>
    <name evidence="3" type="ORF">KOR42_08220</name>
</gene>
<keyword evidence="2" id="KW-0732">Signal</keyword>
<evidence type="ECO:0000313" key="4">
    <source>
        <dbReference type="Proteomes" id="UP000317243"/>
    </source>
</evidence>
<dbReference type="Proteomes" id="UP000317243">
    <property type="component" value="Unassembled WGS sequence"/>
</dbReference>
<proteinExistence type="predicted"/>
<comment type="caution">
    <text evidence="3">The sequence shown here is derived from an EMBL/GenBank/DDBJ whole genome shotgun (WGS) entry which is preliminary data.</text>
</comment>
<evidence type="ECO:0008006" key="5">
    <source>
        <dbReference type="Google" id="ProtNLM"/>
    </source>
</evidence>
<dbReference type="RefSeq" id="WP_197440834.1">
    <property type="nucleotide sequence ID" value="NZ_SIHI01000001.1"/>
</dbReference>